<sequence length="737" mass="78865">MANNNRIRVDITGDSSGLQRALRSGTESLEEFGSTAGGIVEEFTGRITGMAGGFGTAMTGIAGAAAIGIGGLAALVESSREYVREMNQISKSTGLSVVQLQQLSAAFSGLGLEIDKFGDFNKDTLDKLGDAFRAGGGVSDDLKEYGLNLQDYNKYLKQADGGMQAVIHTFYAMRDAGKSQSEIVNVMETLASDSSHMISTLQQFNNEAQATAYIQSQNAEVTNDAAEKYAEFDKNLGKLTTSIKGTIADGLSPLVNAMNSVYDAANQKPHEAGLFEDLNERIKTSKGSLQDMLDIWEKLRTAGALNYQGAALNTGIMDDKGNKGNEFAQAKARLEELANNLKSDVAVATAPTGGWVDQAKEAEDAAKKLEQQRKQAEAAQKAADAKRLQAQRNLEAALAQVGEDGFQVRLQQFDRQQKALLKTITDSAQVLGINPDEMLKNATAYGAKQRTDLLNSMVGYQDPNQGLKDTNALIGSGLLNDNQKGYLAQQQNQRINGGNPLAYNDTDQKLKDNADAMNAELQQNELLLKGHEDYEKRKAEITAKYNAQAIQISNQNAQDQLSIFSSTAQSLSQGMVDAFGESSGAAQAAFTLSKSISIAQTVLSIQSALAQALATPWPASLANYAQVLSLGMSIISTAKGAAAGQFHGGVDELPASYDNKSFVLKQGERVVQPEANKKLTAFLDKQEGGSTSGDITVNAPLIIQGDVADDDKKFNEMLKKHANSVSQAVRSSQKRNT</sequence>
<reference evidence="2 3" key="1">
    <citation type="submission" date="2017-01" db="EMBL/GenBank/DDBJ databases">
        <authorList>
            <consortium name="Pathogen Informatics"/>
        </authorList>
    </citation>
    <scope>NUCLEOTIDE SEQUENCE [LARGE SCALE GENOMIC DNA]</scope>
    <source>
        <strain evidence="2 3">3626STDY6095480</strain>
    </source>
</reference>
<accession>A0ABD7MMC2</accession>
<dbReference type="Proteomes" id="UP000187717">
    <property type="component" value="Unassembled WGS sequence"/>
</dbReference>
<feature type="coiled-coil region" evidence="1">
    <location>
        <begin position="359"/>
        <end position="391"/>
    </location>
</feature>
<organism evidence="2 3">
    <name type="scientific">Shigella sonnei</name>
    <dbReference type="NCBI Taxonomy" id="624"/>
    <lineage>
        <taxon>Bacteria</taxon>
        <taxon>Pseudomonadati</taxon>
        <taxon>Pseudomonadota</taxon>
        <taxon>Gammaproteobacteria</taxon>
        <taxon>Enterobacterales</taxon>
        <taxon>Enterobacteriaceae</taxon>
        <taxon>Shigella</taxon>
    </lineage>
</organism>
<proteinExistence type="predicted"/>
<name>A0ABD7MMC2_SHISO</name>
<gene>
    <name evidence="2" type="ORF">SAMEA3356023_04273</name>
</gene>
<evidence type="ECO:0000256" key="1">
    <source>
        <dbReference type="SAM" id="Coils"/>
    </source>
</evidence>
<evidence type="ECO:0000313" key="2">
    <source>
        <dbReference type="EMBL" id="SJE49664.1"/>
    </source>
</evidence>
<evidence type="ECO:0000313" key="3">
    <source>
        <dbReference type="Proteomes" id="UP000187717"/>
    </source>
</evidence>
<dbReference type="RefSeq" id="WP_000002824.1">
    <property type="nucleotide sequence ID" value="NZ_CATNOL010000105.1"/>
</dbReference>
<dbReference type="EMBL" id="FTXV01000190">
    <property type="protein sequence ID" value="SJE49664.1"/>
    <property type="molecule type" value="Genomic_DNA"/>
</dbReference>
<protein>
    <submittedName>
        <fullName evidence="2">Phage-related protein</fullName>
    </submittedName>
</protein>
<comment type="caution">
    <text evidence="2">The sequence shown here is derived from an EMBL/GenBank/DDBJ whole genome shotgun (WGS) entry which is preliminary data.</text>
</comment>
<dbReference type="AlphaFoldDB" id="A0ABD7MMC2"/>
<keyword evidence="1" id="KW-0175">Coiled coil</keyword>
<dbReference type="GeneID" id="93776010"/>